<dbReference type="GO" id="GO:0005783">
    <property type="term" value="C:endoplasmic reticulum"/>
    <property type="evidence" value="ECO:0007669"/>
    <property type="project" value="UniProtKB-ARBA"/>
</dbReference>
<keyword evidence="4" id="KW-0677">Repeat</keyword>
<keyword evidence="8" id="KW-0325">Glycoprotein</keyword>
<dbReference type="Pfam" id="PF00254">
    <property type="entry name" value="FKBP_C"/>
    <property type="match status" value="1"/>
</dbReference>
<dbReference type="SUPFAM" id="SSF47473">
    <property type="entry name" value="EF-hand"/>
    <property type="match status" value="1"/>
</dbReference>
<dbReference type="PROSITE" id="PS50222">
    <property type="entry name" value="EF_HAND_2"/>
    <property type="match status" value="2"/>
</dbReference>
<feature type="domain" description="PPIase FKBP-type" evidence="12">
    <location>
        <begin position="78"/>
        <end position="166"/>
    </location>
</feature>
<keyword evidence="7 10" id="KW-0697">Rotamase</keyword>
<dbReference type="PROSITE" id="PS50059">
    <property type="entry name" value="FKBP_PPIASE"/>
    <property type="match status" value="1"/>
</dbReference>
<dbReference type="InterPro" id="IPR002048">
    <property type="entry name" value="EF_hand_dom"/>
</dbReference>
<feature type="domain" description="EF-hand" evidence="13">
    <location>
        <begin position="216"/>
        <end position="249"/>
    </location>
</feature>
<dbReference type="InterPro" id="IPR011992">
    <property type="entry name" value="EF-hand-dom_pair"/>
</dbReference>
<dbReference type="AlphaFoldDB" id="A0AA39FYU2"/>
<dbReference type="InterPro" id="IPR046357">
    <property type="entry name" value="PPIase_dom_sf"/>
</dbReference>
<dbReference type="InterPro" id="IPR052273">
    <property type="entry name" value="PPIase_FKBP"/>
</dbReference>
<gene>
    <name evidence="14" type="ORF">PV328_002330</name>
</gene>
<dbReference type="GO" id="GO:0005509">
    <property type="term" value="F:calcium ion binding"/>
    <property type="evidence" value="ECO:0007669"/>
    <property type="project" value="InterPro"/>
</dbReference>
<evidence type="ECO:0000313" key="14">
    <source>
        <dbReference type="EMBL" id="KAK0178380.1"/>
    </source>
</evidence>
<dbReference type="Gene3D" id="3.10.50.40">
    <property type="match status" value="1"/>
</dbReference>
<comment type="catalytic activity">
    <reaction evidence="1 10">
        <text>[protein]-peptidylproline (omega=180) = [protein]-peptidylproline (omega=0)</text>
        <dbReference type="Rhea" id="RHEA:16237"/>
        <dbReference type="Rhea" id="RHEA-COMP:10747"/>
        <dbReference type="Rhea" id="RHEA-COMP:10748"/>
        <dbReference type="ChEBI" id="CHEBI:83833"/>
        <dbReference type="ChEBI" id="CHEBI:83834"/>
        <dbReference type="EC" id="5.2.1.8"/>
    </reaction>
</comment>
<comment type="caution">
    <text evidence="14">The sequence shown here is derived from an EMBL/GenBank/DDBJ whole genome shotgun (WGS) entry which is preliminary data.</text>
</comment>
<protein>
    <recommendedName>
        <fullName evidence="2 10">peptidylprolyl isomerase</fullName>
        <ecNumber evidence="2 10">5.2.1.8</ecNumber>
    </recommendedName>
</protein>
<proteinExistence type="predicted"/>
<evidence type="ECO:0000256" key="1">
    <source>
        <dbReference type="ARBA" id="ARBA00000971"/>
    </source>
</evidence>
<dbReference type="InterPro" id="IPR018247">
    <property type="entry name" value="EF_Hand_1_Ca_BS"/>
</dbReference>
<dbReference type="GO" id="GO:0003755">
    <property type="term" value="F:peptidyl-prolyl cis-trans isomerase activity"/>
    <property type="evidence" value="ECO:0007669"/>
    <property type="project" value="UniProtKB-KW"/>
</dbReference>
<dbReference type="PANTHER" id="PTHR46222:SF3">
    <property type="entry name" value="PEPTIDYLPROLYL ISOMERASE"/>
    <property type="match status" value="1"/>
</dbReference>
<evidence type="ECO:0000256" key="11">
    <source>
        <dbReference type="SAM" id="MobiDB-lite"/>
    </source>
</evidence>
<dbReference type="PANTHER" id="PTHR46222">
    <property type="entry name" value="PEPTIDYL-PROLYL CIS-TRANS ISOMERASE FKBP7/14"/>
    <property type="match status" value="1"/>
</dbReference>
<evidence type="ECO:0000259" key="12">
    <source>
        <dbReference type="PROSITE" id="PS50059"/>
    </source>
</evidence>
<dbReference type="SUPFAM" id="SSF54534">
    <property type="entry name" value="FKBP-like"/>
    <property type="match status" value="1"/>
</dbReference>
<reference evidence="14" key="2">
    <citation type="submission" date="2023-03" db="EMBL/GenBank/DDBJ databases">
        <authorList>
            <person name="Inwood S.N."/>
            <person name="Skelly J.G."/>
            <person name="Guhlin J."/>
            <person name="Harrop T.W.R."/>
            <person name="Goldson S.G."/>
            <person name="Dearden P.K."/>
        </authorList>
    </citation>
    <scope>NUCLEOTIDE SEQUENCE</scope>
    <source>
        <strain evidence="14">Irish</strain>
        <tissue evidence="14">Whole body</tissue>
    </source>
</reference>
<evidence type="ECO:0000256" key="9">
    <source>
        <dbReference type="ARBA" id="ARBA00023235"/>
    </source>
</evidence>
<dbReference type="EMBL" id="JAQQBS010000001">
    <property type="protein sequence ID" value="KAK0178380.1"/>
    <property type="molecule type" value="Genomic_DNA"/>
</dbReference>
<keyword evidence="15" id="KW-1185">Reference proteome</keyword>
<evidence type="ECO:0000256" key="8">
    <source>
        <dbReference type="ARBA" id="ARBA00023180"/>
    </source>
</evidence>
<evidence type="ECO:0000256" key="3">
    <source>
        <dbReference type="ARBA" id="ARBA00022729"/>
    </source>
</evidence>
<reference evidence="14" key="1">
    <citation type="journal article" date="2023" name="bioRxiv">
        <title>Scaffold-level genome assemblies of two parasitoid biocontrol wasps reveal the parthenogenesis mechanism and an associated novel virus.</title>
        <authorList>
            <person name="Inwood S."/>
            <person name="Skelly J."/>
            <person name="Guhlin J."/>
            <person name="Harrop T."/>
            <person name="Goldson S."/>
            <person name="Dearden P."/>
        </authorList>
    </citation>
    <scope>NUCLEOTIDE SEQUENCE</scope>
    <source>
        <strain evidence="14">Irish</strain>
        <tissue evidence="14">Whole body</tissue>
    </source>
</reference>
<dbReference type="EC" id="5.2.1.8" evidence="2 10"/>
<dbReference type="Pfam" id="PF13499">
    <property type="entry name" value="EF-hand_7"/>
    <property type="match status" value="1"/>
</dbReference>
<evidence type="ECO:0000256" key="5">
    <source>
        <dbReference type="ARBA" id="ARBA00022824"/>
    </source>
</evidence>
<dbReference type="Proteomes" id="UP001168990">
    <property type="component" value="Unassembled WGS sequence"/>
</dbReference>
<evidence type="ECO:0000256" key="6">
    <source>
        <dbReference type="ARBA" id="ARBA00022837"/>
    </source>
</evidence>
<keyword evidence="6" id="KW-0106">Calcium</keyword>
<dbReference type="PROSITE" id="PS00018">
    <property type="entry name" value="EF_HAND_1"/>
    <property type="match status" value="2"/>
</dbReference>
<evidence type="ECO:0000256" key="7">
    <source>
        <dbReference type="ARBA" id="ARBA00023110"/>
    </source>
</evidence>
<feature type="domain" description="EF-hand" evidence="13">
    <location>
        <begin position="173"/>
        <end position="201"/>
    </location>
</feature>
<organism evidence="14 15">
    <name type="scientific">Microctonus aethiopoides</name>
    <dbReference type="NCBI Taxonomy" id="144406"/>
    <lineage>
        <taxon>Eukaryota</taxon>
        <taxon>Metazoa</taxon>
        <taxon>Ecdysozoa</taxon>
        <taxon>Arthropoda</taxon>
        <taxon>Hexapoda</taxon>
        <taxon>Insecta</taxon>
        <taxon>Pterygota</taxon>
        <taxon>Neoptera</taxon>
        <taxon>Endopterygota</taxon>
        <taxon>Hymenoptera</taxon>
        <taxon>Apocrita</taxon>
        <taxon>Ichneumonoidea</taxon>
        <taxon>Braconidae</taxon>
        <taxon>Euphorinae</taxon>
        <taxon>Microctonus</taxon>
    </lineage>
</organism>
<dbReference type="CDD" id="cd00051">
    <property type="entry name" value="EFh"/>
    <property type="match status" value="1"/>
</dbReference>
<dbReference type="Gene3D" id="1.10.238.10">
    <property type="entry name" value="EF-hand"/>
    <property type="match status" value="1"/>
</dbReference>
<dbReference type="FunFam" id="3.10.50.40:FF:000006">
    <property type="entry name" value="Peptidyl-prolyl cis-trans isomerase"/>
    <property type="match status" value="1"/>
</dbReference>
<sequence>MNASCSLASVAYSEMNSCYRVHATMSRFQGITLVTCWILLVLTTLTGQSVATENEQSNKLKVDVISVPEGCEQKSKDGDQVTMHYTGSLVDGTKFDSSWDREQPFTFQLGVGQVIKGWDQGLLNMCVGEKRKLTIPPELGYGDSGVKNVIPGGATLIFDVELINIGNAPPTTNVFKEIDDDQDNQLSREEVSEYLKKQIAGDQSEESSEKVQMLAEHDKLVEEIFQHEDKDKNGYISHEEFSGPKHDEL</sequence>
<evidence type="ECO:0000259" key="13">
    <source>
        <dbReference type="PROSITE" id="PS50222"/>
    </source>
</evidence>
<evidence type="ECO:0000256" key="2">
    <source>
        <dbReference type="ARBA" id="ARBA00013194"/>
    </source>
</evidence>
<keyword evidence="5" id="KW-0256">Endoplasmic reticulum</keyword>
<name>A0AA39FYU2_9HYME</name>
<feature type="region of interest" description="Disordered" evidence="11">
    <location>
        <begin position="226"/>
        <end position="249"/>
    </location>
</feature>
<evidence type="ECO:0000313" key="15">
    <source>
        <dbReference type="Proteomes" id="UP001168990"/>
    </source>
</evidence>
<evidence type="ECO:0000256" key="4">
    <source>
        <dbReference type="ARBA" id="ARBA00022737"/>
    </source>
</evidence>
<keyword evidence="3" id="KW-0732">Signal</keyword>
<dbReference type="InterPro" id="IPR001179">
    <property type="entry name" value="PPIase_FKBP_dom"/>
</dbReference>
<accession>A0AA39FYU2</accession>
<keyword evidence="9 10" id="KW-0413">Isomerase</keyword>
<evidence type="ECO:0000256" key="10">
    <source>
        <dbReference type="PROSITE-ProRule" id="PRU00277"/>
    </source>
</evidence>